<reference evidence="10" key="1">
    <citation type="journal article" date="2010" name="Science">
        <title>Plasticity of animal genome architecture unmasked by rapid evolution of a pelagic tunicate.</title>
        <authorList>
            <person name="Denoeud F."/>
            <person name="Henriet S."/>
            <person name="Mungpakdee S."/>
            <person name="Aury J.M."/>
            <person name="Da Silva C."/>
            <person name="Brinkmann H."/>
            <person name="Mikhaleva J."/>
            <person name="Olsen L.C."/>
            <person name="Jubin C."/>
            <person name="Canestro C."/>
            <person name="Bouquet J.M."/>
            <person name="Danks G."/>
            <person name="Poulain J."/>
            <person name="Campsteijn C."/>
            <person name="Adamski M."/>
            <person name="Cross I."/>
            <person name="Yadetie F."/>
            <person name="Muffato M."/>
            <person name="Louis A."/>
            <person name="Butcher S."/>
            <person name="Tsagkogeorga G."/>
            <person name="Konrad A."/>
            <person name="Singh S."/>
            <person name="Jensen M.F."/>
            <person name="Cong E.H."/>
            <person name="Eikeseth-Otteraa H."/>
            <person name="Noel B."/>
            <person name="Anthouard V."/>
            <person name="Porcel B.M."/>
            <person name="Kachouri-Lafond R."/>
            <person name="Nishino A."/>
            <person name="Ugolini M."/>
            <person name="Chourrout P."/>
            <person name="Nishida H."/>
            <person name="Aasland R."/>
            <person name="Huzurbazar S."/>
            <person name="Westhof E."/>
            <person name="Delsuc F."/>
            <person name="Lehrach H."/>
            <person name="Reinhardt R."/>
            <person name="Weissenbach J."/>
            <person name="Roy S.W."/>
            <person name="Artiguenave F."/>
            <person name="Postlethwait J.H."/>
            <person name="Manak J.R."/>
            <person name="Thompson E.M."/>
            <person name="Jaillon O."/>
            <person name="Du Pasquier L."/>
            <person name="Boudinot P."/>
            <person name="Liberles D.A."/>
            <person name="Volff J.N."/>
            <person name="Philippe H."/>
            <person name="Lenhard B."/>
            <person name="Roest Crollius H."/>
            <person name="Wincker P."/>
            <person name="Chourrout D."/>
        </authorList>
    </citation>
    <scope>NUCLEOTIDE SEQUENCE [LARGE SCALE GENOMIC DNA]</scope>
</reference>
<protein>
    <recommendedName>
        <fullName evidence="3">Acrosin</fullName>
        <ecNumber evidence="2">3.4.21.10</ecNumber>
    </recommendedName>
</protein>
<proteinExistence type="predicted"/>
<dbReference type="PANTHER" id="PTHR24252">
    <property type="entry name" value="ACROSIN-RELATED"/>
    <property type="match status" value="1"/>
</dbReference>
<dbReference type="InterPro" id="IPR009003">
    <property type="entry name" value="Peptidase_S1_PA"/>
</dbReference>
<dbReference type="InterPro" id="IPR018114">
    <property type="entry name" value="TRYPSIN_HIS"/>
</dbReference>
<dbReference type="EMBL" id="FN654286">
    <property type="protein sequence ID" value="CBY30859.1"/>
    <property type="molecule type" value="Genomic_DNA"/>
</dbReference>
<keyword evidence="5 8" id="KW-0378">Hydrolase</keyword>
<dbReference type="SUPFAM" id="SSF50494">
    <property type="entry name" value="Trypsin-like serine proteases"/>
    <property type="match status" value="1"/>
</dbReference>
<dbReference type="InterPro" id="IPR043504">
    <property type="entry name" value="Peptidase_S1_PA_chymotrypsin"/>
</dbReference>
<dbReference type="PROSITE" id="PS00135">
    <property type="entry name" value="TRYPSIN_SER"/>
    <property type="match status" value="1"/>
</dbReference>
<dbReference type="FunFam" id="2.40.10.10:FF:000003">
    <property type="entry name" value="Transmembrane serine protease 3"/>
    <property type="match status" value="1"/>
</dbReference>
<name>E4Y5H5_OIKDI</name>
<keyword evidence="7" id="KW-1015">Disulfide bond</keyword>
<dbReference type="Proteomes" id="UP000011014">
    <property type="component" value="Unassembled WGS sequence"/>
</dbReference>
<dbReference type="EC" id="3.4.21.10" evidence="2"/>
<dbReference type="GO" id="GO:0004252">
    <property type="term" value="F:serine-type endopeptidase activity"/>
    <property type="evidence" value="ECO:0007669"/>
    <property type="project" value="InterPro"/>
</dbReference>
<evidence type="ECO:0000256" key="8">
    <source>
        <dbReference type="RuleBase" id="RU363034"/>
    </source>
</evidence>
<sequence length="313" mass="34977">MKLFSLLALVTGLRKKTDTMEDDNFFEPLYEKIERRPASDFYSKAISENSKGKLSVFDLNMANRLPPNLVCPNPLIKIGLESRIVGGYDSQREAWPFIVKIRVGCGGSIIAANWILTAAHCCRVNDNRFLQVTVSEYDRRAIDQRARTINIKNKYLHPQYDPYMIQNDICLLELEDSIKFHQFAQPVCLPEKNSRIDKVPLGQGALCYVAGWGRVGENENSARILQETQVPIINNTVTEPTTGGRTINEDQVICAGYAEGGIDSCRGDSGGPLICVEDNKPMLRGVVSWGIGCARSGQYGVYTRTSSYIDWVI</sequence>
<feature type="domain" description="Peptidase S1" evidence="9">
    <location>
        <begin position="84"/>
        <end position="313"/>
    </location>
</feature>
<dbReference type="InterPro" id="IPR033116">
    <property type="entry name" value="TRYPSIN_SER"/>
</dbReference>
<evidence type="ECO:0000256" key="3">
    <source>
        <dbReference type="ARBA" id="ARBA00017161"/>
    </source>
</evidence>
<evidence type="ECO:0000256" key="2">
    <source>
        <dbReference type="ARBA" id="ARBA00012050"/>
    </source>
</evidence>
<gene>
    <name evidence="10" type="ORF">GSOID_T00018802001</name>
</gene>
<dbReference type="GO" id="GO:0006508">
    <property type="term" value="P:proteolysis"/>
    <property type="evidence" value="ECO:0007669"/>
    <property type="project" value="UniProtKB-KW"/>
</dbReference>
<evidence type="ECO:0000256" key="4">
    <source>
        <dbReference type="ARBA" id="ARBA00022670"/>
    </source>
</evidence>
<dbReference type="InterPro" id="IPR001314">
    <property type="entry name" value="Peptidase_S1A"/>
</dbReference>
<organism evidence="10">
    <name type="scientific">Oikopleura dioica</name>
    <name type="common">Tunicate</name>
    <dbReference type="NCBI Taxonomy" id="34765"/>
    <lineage>
        <taxon>Eukaryota</taxon>
        <taxon>Metazoa</taxon>
        <taxon>Chordata</taxon>
        <taxon>Tunicata</taxon>
        <taxon>Appendicularia</taxon>
        <taxon>Copelata</taxon>
        <taxon>Oikopleuridae</taxon>
        <taxon>Oikopleura</taxon>
    </lineage>
</organism>
<dbReference type="InterPro" id="IPR001254">
    <property type="entry name" value="Trypsin_dom"/>
</dbReference>
<dbReference type="PROSITE" id="PS50240">
    <property type="entry name" value="TRYPSIN_DOM"/>
    <property type="match status" value="1"/>
</dbReference>
<dbReference type="CDD" id="cd00190">
    <property type="entry name" value="Tryp_SPc"/>
    <property type="match status" value="1"/>
</dbReference>
<dbReference type="SMART" id="SM00020">
    <property type="entry name" value="Tryp_SPc"/>
    <property type="match status" value="1"/>
</dbReference>
<evidence type="ECO:0000256" key="1">
    <source>
        <dbReference type="ARBA" id="ARBA00001656"/>
    </source>
</evidence>
<dbReference type="Gene3D" id="2.40.10.10">
    <property type="entry name" value="Trypsin-like serine proteases"/>
    <property type="match status" value="1"/>
</dbReference>
<dbReference type="PRINTS" id="PR00722">
    <property type="entry name" value="CHYMOTRYPSIN"/>
</dbReference>
<evidence type="ECO:0000256" key="6">
    <source>
        <dbReference type="ARBA" id="ARBA00022825"/>
    </source>
</evidence>
<evidence type="ECO:0000259" key="9">
    <source>
        <dbReference type="PROSITE" id="PS50240"/>
    </source>
</evidence>
<dbReference type="PROSITE" id="PS00134">
    <property type="entry name" value="TRYPSIN_HIS"/>
    <property type="match status" value="1"/>
</dbReference>
<dbReference type="AlphaFoldDB" id="E4Y5H5"/>
<dbReference type="MEROPS" id="S01.316"/>
<evidence type="ECO:0000313" key="10">
    <source>
        <dbReference type="EMBL" id="CBY30859.1"/>
    </source>
</evidence>
<evidence type="ECO:0000256" key="5">
    <source>
        <dbReference type="ARBA" id="ARBA00022801"/>
    </source>
</evidence>
<dbReference type="Pfam" id="PF00089">
    <property type="entry name" value="Trypsin"/>
    <property type="match status" value="1"/>
</dbReference>
<accession>E4Y5H5</accession>
<dbReference type="PANTHER" id="PTHR24252:SF8">
    <property type="entry name" value="ACROSIN"/>
    <property type="match status" value="1"/>
</dbReference>
<evidence type="ECO:0000256" key="7">
    <source>
        <dbReference type="ARBA" id="ARBA00023157"/>
    </source>
</evidence>
<keyword evidence="6 8" id="KW-0720">Serine protease</keyword>
<keyword evidence="4 8" id="KW-0645">Protease</keyword>
<comment type="catalytic activity">
    <reaction evidence="1">
        <text>Preferential cleavage: Arg-|-Xaa, Lys-|-Xaa.</text>
        <dbReference type="EC" id="3.4.21.10"/>
    </reaction>
</comment>